<accession>A0A2L2X7E9</accession>
<dbReference type="PANTHER" id="PTHR46889">
    <property type="entry name" value="TRANSPOSASE INSF FOR INSERTION SEQUENCE IS3B-RELATED"/>
    <property type="match status" value="1"/>
</dbReference>
<dbReference type="EMBL" id="BFAV01000018">
    <property type="protein sequence ID" value="GBF32117.1"/>
    <property type="molecule type" value="Genomic_DNA"/>
</dbReference>
<protein>
    <submittedName>
        <fullName evidence="2">Mobile element protein</fullName>
    </submittedName>
</protein>
<organism evidence="2 3">
    <name type="scientific">Desulfocucumis palustris</name>
    <dbReference type="NCBI Taxonomy" id="1898651"/>
    <lineage>
        <taxon>Bacteria</taxon>
        <taxon>Bacillati</taxon>
        <taxon>Bacillota</taxon>
        <taxon>Clostridia</taxon>
        <taxon>Eubacteriales</taxon>
        <taxon>Desulfocucumaceae</taxon>
        <taxon>Desulfocucumis</taxon>
    </lineage>
</organism>
<evidence type="ECO:0000259" key="1">
    <source>
        <dbReference type="Pfam" id="PF13276"/>
    </source>
</evidence>
<dbReference type="InterPro" id="IPR025948">
    <property type="entry name" value="HTH-like_dom"/>
</dbReference>
<name>A0A2L2X7E9_9FIRM</name>
<dbReference type="AlphaFoldDB" id="A0A2L2X7E9"/>
<reference evidence="3" key="1">
    <citation type="submission" date="2018-02" db="EMBL/GenBank/DDBJ databases">
        <title>Genome sequence of Desulfocucumis palustris strain NAW-5.</title>
        <authorList>
            <person name="Watanabe M."/>
            <person name="Kojima H."/>
            <person name="Fukui M."/>
        </authorList>
    </citation>
    <scope>NUCLEOTIDE SEQUENCE [LARGE SCALE GENOMIC DNA]</scope>
    <source>
        <strain evidence="3">NAW-5</strain>
    </source>
</reference>
<dbReference type="InterPro" id="IPR050900">
    <property type="entry name" value="Transposase_IS3/IS150/IS904"/>
</dbReference>
<comment type="caution">
    <text evidence="2">The sequence shown here is derived from an EMBL/GenBank/DDBJ whole genome shotgun (WGS) entry which is preliminary data.</text>
</comment>
<dbReference type="Proteomes" id="UP000239549">
    <property type="component" value="Unassembled WGS sequence"/>
</dbReference>
<feature type="domain" description="HTH-like" evidence="1">
    <location>
        <begin position="39"/>
        <end position="91"/>
    </location>
</feature>
<dbReference type="Pfam" id="PF13276">
    <property type="entry name" value="HTH_21"/>
    <property type="match status" value="1"/>
</dbReference>
<dbReference type="PANTHER" id="PTHR46889:SF4">
    <property type="entry name" value="TRANSPOSASE INSO FOR INSERTION SEQUENCE ELEMENT IS911B-RELATED"/>
    <property type="match status" value="1"/>
</dbReference>
<evidence type="ECO:0000313" key="3">
    <source>
        <dbReference type="Proteomes" id="UP000239549"/>
    </source>
</evidence>
<evidence type="ECO:0000313" key="2">
    <source>
        <dbReference type="EMBL" id="GBF32117.1"/>
    </source>
</evidence>
<keyword evidence="3" id="KW-1185">Reference proteome</keyword>
<gene>
    <name evidence="2" type="ORF">DCCM_0308</name>
</gene>
<sequence>MEAYRSEFLVVKMAKVLKVSKSGFYAYLKRPKSNREIENDLLLNKIKAVYKKNYGIYGYPLITNELKNDGAPSKNRVYRLMRKNGIKSKVAK</sequence>
<dbReference type="OrthoDB" id="9813957at2"/>
<proteinExistence type="predicted"/>